<dbReference type="PROSITE" id="PS51831">
    <property type="entry name" value="HD"/>
    <property type="match status" value="1"/>
</dbReference>
<dbReference type="GO" id="GO:0008832">
    <property type="term" value="F:dGTPase activity"/>
    <property type="evidence" value="ECO:0007669"/>
    <property type="project" value="TreeGrafter"/>
</dbReference>
<feature type="region of interest" description="Disordered" evidence="2">
    <location>
        <begin position="1"/>
        <end position="35"/>
    </location>
</feature>
<feature type="compositionally biased region" description="Basic and acidic residues" evidence="2">
    <location>
        <begin position="1"/>
        <end position="12"/>
    </location>
</feature>
<keyword evidence="1 4" id="KW-0378">Hydrolase</keyword>
<evidence type="ECO:0000256" key="1">
    <source>
        <dbReference type="ARBA" id="ARBA00022801"/>
    </source>
</evidence>
<accession>A0A3B0T6C4</accession>
<name>A0A3B0T6C4_9ZZZZ</name>
<dbReference type="PANTHER" id="PTHR11373:SF43">
    <property type="entry name" value="DEOXYGUANOSINETRIPHOSPHATE TRIPHOSPHOHYDROLASE-LIKE PROTEIN"/>
    <property type="match status" value="1"/>
</dbReference>
<dbReference type="SUPFAM" id="SSF109604">
    <property type="entry name" value="HD-domain/PDEase-like"/>
    <property type="match status" value="1"/>
</dbReference>
<dbReference type="Pfam" id="PF13286">
    <property type="entry name" value="HD_assoc"/>
    <property type="match status" value="1"/>
</dbReference>
<gene>
    <name evidence="4" type="ORF">MNBD_ACTINO02-364</name>
</gene>
<evidence type="ECO:0000259" key="3">
    <source>
        <dbReference type="PROSITE" id="PS51831"/>
    </source>
</evidence>
<evidence type="ECO:0000256" key="2">
    <source>
        <dbReference type="SAM" id="MobiDB-lite"/>
    </source>
</evidence>
<dbReference type="CDD" id="cd00077">
    <property type="entry name" value="HDc"/>
    <property type="match status" value="1"/>
</dbReference>
<feature type="domain" description="HD" evidence="3">
    <location>
        <begin position="80"/>
        <end position="189"/>
    </location>
</feature>
<proteinExistence type="predicted"/>
<evidence type="ECO:0000313" key="4">
    <source>
        <dbReference type="EMBL" id="VAW07889.1"/>
    </source>
</evidence>
<dbReference type="Gene3D" id="1.10.3210.10">
    <property type="entry name" value="Hypothetical protein af1432"/>
    <property type="match status" value="1"/>
</dbReference>
<reference evidence="4" key="1">
    <citation type="submission" date="2018-06" db="EMBL/GenBank/DDBJ databases">
        <authorList>
            <person name="Zhirakovskaya E."/>
        </authorList>
    </citation>
    <scope>NUCLEOTIDE SEQUENCE</scope>
</reference>
<dbReference type="EMBL" id="UOEK01000426">
    <property type="protein sequence ID" value="VAW07889.1"/>
    <property type="molecule type" value="Genomic_DNA"/>
</dbReference>
<dbReference type="InterPro" id="IPR050135">
    <property type="entry name" value="dGTPase-like"/>
</dbReference>
<dbReference type="InterPro" id="IPR003607">
    <property type="entry name" value="HD/PDEase_dom"/>
</dbReference>
<dbReference type="InterPro" id="IPR026875">
    <property type="entry name" value="PHydrolase_assoc_dom"/>
</dbReference>
<protein>
    <submittedName>
        <fullName evidence="4">DNTP triphosphohydrolase, broad substrate specificity</fullName>
    </submittedName>
</protein>
<sequence length="333" mass="38146">MSEFRRRTREDEERYEADYLAPGATLSSQSRGRAIEESLDPHRTAFERDRDRILHSKAFRRLKHKTQVFINPEGDHFVTRLTHTLQVTQVGRSIARNLSLNESLTEAICLAHDVGHSPFGHTGEDALSDYVDGEWLHSAQGVRVFEVLEPLNLSWEVLDGVRAHSWKIVDPPATAEGFICRYADRIAYLAHDVEDAIRAGVITLIDLPKLTVQRFGDPGREWISAMVEAVVDESLEVGEVTMEPTALEAMHSLREFMFERVYLRPETEHTRRKIIGIVHDLVDYYLLHPDDIPSTYRHPGSDVTTQVVDYVAGMSDRFALKMHDDLFRPRLFD</sequence>
<dbReference type="AlphaFoldDB" id="A0A3B0T6C4"/>
<organism evidence="4">
    <name type="scientific">hydrothermal vent metagenome</name>
    <dbReference type="NCBI Taxonomy" id="652676"/>
    <lineage>
        <taxon>unclassified sequences</taxon>
        <taxon>metagenomes</taxon>
        <taxon>ecological metagenomes</taxon>
    </lineage>
</organism>
<dbReference type="InterPro" id="IPR006261">
    <property type="entry name" value="dGTPase"/>
</dbReference>
<dbReference type="PANTHER" id="PTHR11373">
    <property type="entry name" value="DEOXYNUCLEOSIDE TRIPHOSPHATE TRIPHOSPHOHYDROLASE"/>
    <property type="match status" value="1"/>
</dbReference>
<dbReference type="GO" id="GO:0006203">
    <property type="term" value="P:dGTP catabolic process"/>
    <property type="evidence" value="ECO:0007669"/>
    <property type="project" value="TreeGrafter"/>
</dbReference>
<dbReference type="NCBIfam" id="TIGR01353">
    <property type="entry name" value="dGTP_triPase"/>
    <property type="match status" value="1"/>
</dbReference>
<dbReference type="Pfam" id="PF01966">
    <property type="entry name" value="HD"/>
    <property type="match status" value="1"/>
</dbReference>
<dbReference type="InterPro" id="IPR006674">
    <property type="entry name" value="HD_domain"/>
</dbReference>
<dbReference type="SMART" id="SM00471">
    <property type="entry name" value="HDc"/>
    <property type="match status" value="1"/>
</dbReference>